<protein>
    <submittedName>
        <fullName evidence="1">GSU2403 family nucleotidyltransferase fold protein</fullName>
    </submittedName>
</protein>
<accession>A0ACD4CZ74</accession>
<evidence type="ECO:0000313" key="2">
    <source>
        <dbReference type="Proteomes" id="UP001061991"/>
    </source>
</evidence>
<proteinExistence type="predicted"/>
<dbReference type="EMBL" id="CP104972">
    <property type="protein sequence ID" value="UXN58829.1"/>
    <property type="molecule type" value="Genomic_DNA"/>
</dbReference>
<organism evidence="1 2">
    <name type="scientific">Phyllobacterium zundukense</name>
    <dbReference type="NCBI Taxonomy" id="1867719"/>
    <lineage>
        <taxon>Bacteria</taxon>
        <taxon>Pseudomonadati</taxon>
        <taxon>Pseudomonadota</taxon>
        <taxon>Alphaproteobacteria</taxon>
        <taxon>Hyphomicrobiales</taxon>
        <taxon>Phyllobacteriaceae</taxon>
        <taxon>Phyllobacterium</taxon>
    </lineage>
</organism>
<geneLocation type="plasmid" evidence="1 2">
    <name>p_unnamed1</name>
</geneLocation>
<keyword evidence="2" id="KW-1185">Reference proteome</keyword>
<keyword evidence="1" id="KW-0614">Plasmid</keyword>
<evidence type="ECO:0000313" key="1">
    <source>
        <dbReference type="EMBL" id="UXN58829.1"/>
    </source>
</evidence>
<sequence length="297" mass="33551">MDKRVQRFERVKSGYRERRQLATKLRQAGMPSPIAIEGQVVQALSKAGMFRLRSVLVGSVAFQTYGGLLGIRLPDLSMRTDDIDVAQYFSISQQIDDKIEDLQQALNSVDESFSPVCHPNEPKLVASFRNKTGFKVEVLTPNRGAEEYEYQCAEMPALGPNIGAQVLRFLDYLIHEPVSSLILYDAGIVVTVPAPERYAIHKLLVAISRPNTETTKIAKDRRQASDLIEAFQEIGRLHDVGLAWMDAWQRGNAWKRRLRDSALRLEQASREMLKSAIIEACRVDQKSPDNYLFDKTA</sequence>
<dbReference type="Proteomes" id="UP001061991">
    <property type="component" value="Plasmid p_unnamed1"/>
</dbReference>
<name>A0ACD4CZ74_9HYPH</name>
<reference evidence="1" key="1">
    <citation type="submission" date="2022-09" db="EMBL/GenBank/DDBJ databases">
        <title>Interaction between co-microsymbionts with complementary sets of symbiotic genes in legume-rhizobium systems.</title>
        <authorList>
            <person name="Safronova V."/>
            <person name="Sazanova A."/>
            <person name="Afonin A."/>
            <person name="Chirak E."/>
        </authorList>
    </citation>
    <scope>NUCLEOTIDE SEQUENCE</scope>
    <source>
        <strain evidence="1">A18/3m</strain>
    </source>
</reference>
<gene>
    <name evidence="1" type="ORF">N8E88_07935</name>
</gene>